<sequence length="404" mass="43945">MYQLNSERRNRKIEPKLKRSLPLEDQLPSQAQQLLVVDSLGTTSTYLNQVAKKMMTTASVPQIPALSQPPLNLFATNIASTPSSATTPSSLCSTSVTAVLNPNFPQLLQYVQPAATAFPYAQPALAAATATAAAPTATAVPSTASLLPPPNAANIFEGVPIFLVPQNGFGSNVSLSVLQKVSDVKPSWTGQSSQLSKPDTSMINVIPEHFHVFIGDLAPEVDNATLKNAFAQFGEISEAKVIRDSQTQKSKGYGFVSFPVKENAEKAIESMNGQMIGRRQIRTNWATRKSNTSEDGSVKEQSYDEIFNATQANNTSVYVGNISVACTENDIREAFNPYGTINEIRVFKQQGYGFVRFSNKEEAAKAIMIMNGKELKGQALRCSWGRNPTEHNSVIVFFDGLHYL</sequence>
<proteinExistence type="predicted"/>
<dbReference type="AlphaFoldDB" id="A0A0N5AN67"/>
<protein>
    <submittedName>
        <fullName evidence="5">RRM domain-containing protein</fullName>
    </submittedName>
</protein>
<dbReference type="Pfam" id="PF00076">
    <property type="entry name" value="RRM_1"/>
    <property type="match status" value="2"/>
</dbReference>
<feature type="domain" description="RRM" evidence="3">
    <location>
        <begin position="210"/>
        <end position="288"/>
    </location>
</feature>
<dbReference type="PANTHER" id="PTHR48025">
    <property type="entry name" value="OS02G0815200 PROTEIN"/>
    <property type="match status" value="1"/>
</dbReference>
<dbReference type="GO" id="GO:0003729">
    <property type="term" value="F:mRNA binding"/>
    <property type="evidence" value="ECO:0007669"/>
    <property type="project" value="TreeGrafter"/>
</dbReference>
<evidence type="ECO:0000313" key="5">
    <source>
        <dbReference type="WBParaSite" id="SMUV_0000604401-mRNA-1"/>
    </source>
</evidence>
<dbReference type="PROSITE" id="PS50102">
    <property type="entry name" value="RRM"/>
    <property type="match status" value="2"/>
</dbReference>
<dbReference type="InterPro" id="IPR035979">
    <property type="entry name" value="RBD_domain_sf"/>
</dbReference>
<dbReference type="InterPro" id="IPR003954">
    <property type="entry name" value="RRM_euk-type"/>
</dbReference>
<keyword evidence="4" id="KW-1185">Reference proteome</keyword>
<accession>A0A0N5AN67</accession>
<reference evidence="5" key="1">
    <citation type="submission" date="2017-02" db="UniProtKB">
        <authorList>
            <consortium name="WormBaseParasite"/>
        </authorList>
    </citation>
    <scope>IDENTIFICATION</scope>
</reference>
<dbReference type="WBParaSite" id="SMUV_0000604401-mRNA-1">
    <property type="protein sequence ID" value="SMUV_0000604401-mRNA-1"/>
    <property type="gene ID" value="SMUV_0000604401"/>
</dbReference>
<dbReference type="STRING" id="451379.A0A0N5AN67"/>
<dbReference type="SMART" id="SM00361">
    <property type="entry name" value="RRM_1"/>
    <property type="match status" value="2"/>
</dbReference>
<evidence type="ECO:0000256" key="2">
    <source>
        <dbReference type="PROSITE-ProRule" id="PRU00176"/>
    </source>
</evidence>
<dbReference type="InterPro" id="IPR000504">
    <property type="entry name" value="RRM_dom"/>
</dbReference>
<dbReference type="Proteomes" id="UP000046393">
    <property type="component" value="Unplaced"/>
</dbReference>
<dbReference type="InterPro" id="IPR012677">
    <property type="entry name" value="Nucleotide-bd_a/b_plait_sf"/>
</dbReference>
<dbReference type="PANTHER" id="PTHR48025:SF20">
    <property type="entry name" value="TIA1 CYTOTOXIC GRANULE ASSOCIATED RNA BINDING PROTEIN"/>
    <property type="match status" value="1"/>
</dbReference>
<keyword evidence="1 2" id="KW-0694">RNA-binding</keyword>
<feature type="domain" description="RRM" evidence="3">
    <location>
        <begin position="315"/>
        <end position="387"/>
    </location>
</feature>
<dbReference type="CDD" id="cd12353">
    <property type="entry name" value="RRM2_TIA1_like"/>
    <property type="match status" value="1"/>
</dbReference>
<dbReference type="GO" id="GO:0005634">
    <property type="term" value="C:nucleus"/>
    <property type="evidence" value="ECO:0007669"/>
    <property type="project" value="TreeGrafter"/>
</dbReference>
<dbReference type="SUPFAM" id="SSF54928">
    <property type="entry name" value="RNA-binding domain, RBD"/>
    <property type="match status" value="2"/>
</dbReference>
<name>A0A0N5AN67_9BILA</name>
<dbReference type="Gene3D" id="3.30.70.330">
    <property type="match status" value="2"/>
</dbReference>
<dbReference type="SMART" id="SM00360">
    <property type="entry name" value="RRM"/>
    <property type="match status" value="2"/>
</dbReference>
<evidence type="ECO:0000313" key="4">
    <source>
        <dbReference type="Proteomes" id="UP000046393"/>
    </source>
</evidence>
<evidence type="ECO:0000259" key="3">
    <source>
        <dbReference type="PROSITE" id="PS50102"/>
    </source>
</evidence>
<evidence type="ECO:0000256" key="1">
    <source>
        <dbReference type="ARBA" id="ARBA00022884"/>
    </source>
</evidence>
<dbReference type="InterPro" id="IPR050502">
    <property type="entry name" value="Euk_RNA-bind_prot"/>
</dbReference>
<organism evidence="4 5">
    <name type="scientific">Syphacia muris</name>
    <dbReference type="NCBI Taxonomy" id="451379"/>
    <lineage>
        <taxon>Eukaryota</taxon>
        <taxon>Metazoa</taxon>
        <taxon>Ecdysozoa</taxon>
        <taxon>Nematoda</taxon>
        <taxon>Chromadorea</taxon>
        <taxon>Rhabditida</taxon>
        <taxon>Spirurina</taxon>
        <taxon>Oxyuridomorpha</taxon>
        <taxon>Oxyuroidea</taxon>
        <taxon>Oxyuridae</taxon>
        <taxon>Syphacia</taxon>
    </lineage>
</organism>